<evidence type="ECO:0000256" key="2">
    <source>
        <dbReference type="SAM" id="Phobius"/>
    </source>
</evidence>
<dbReference type="EMBL" id="BNJQ01000033">
    <property type="protein sequence ID" value="GHP11185.1"/>
    <property type="molecule type" value="Genomic_DNA"/>
</dbReference>
<protein>
    <submittedName>
        <fullName evidence="3">Uncharacterized protein</fullName>
    </submittedName>
</protein>
<name>A0A830HX03_9CHLO</name>
<organism evidence="3 4">
    <name type="scientific">Pycnococcus provasolii</name>
    <dbReference type="NCBI Taxonomy" id="41880"/>
    <lineage>
        <taxon>Eukaryota</taxon>
        <taxon>Viridiplantae</taxon>
        <taxon>Chlorophyta</taxon>
        <taxon>Pseudoscourfieldiophyceae</taxon>
        <taxon>Pseudoscourfieldiales</taxon>
        <taxon>Pycnococcaceae</taxon>
        <taxon>Pycnococcus</taxon>
    </lineage>
</organism>
<gene>
    <name evidence="3" type="ORF">PPROV_000991500</name>
</gene>
<keyword evidence="2" id="KW-0812">Transmembrane</keyword>
<evidence type="ECO:0000313" key="3">
    <source>
        <dbReference type="EMBL" id="GHP11185.1"/>
    </source>
</evidence>
<evidence type="ECO:0000313" key="4">
    <source>
        <dbReference type="Proteomes" id="UP000660262"/>
    </source>
</evidence>
<feature type="region of interest" description="Disordered" evidence="1">
    <location>
        <begin position="257"/>
        <end position="289"/>
    </location>
</feature>
<dbReference type="AlphaFoldDB" id="A0A830HX03"/>
<sequence>MAPPRRSSSSWFVDCHTVLLVCLLFVAISAFLRTTSVHHSSSTPRHQHHHPLSSSPLRRTSLTELPSEEGDEEEEEDPSPSSSSSDEEEDDEEDDESEDDSGGESKHVPKQSNLELASQSFVHFKTPVACKNADDMCLRLRKCNLHKWNPDESCKKAAKRCSEMPLEKQKVIEWCKACLMGGRALTFCHSEAVSCGRSSDHCQKQLMAARAAECGGKPTDPFPRELIANRTVDLSANCLAALKTEYEWEKKNRKNIATAPSSDATKQSSLSPKSAREVERRDMRLRANEKGAGFVYPELQY</sequence>
<keyword evidence="2" id="KW-0472">Membrane</keyword>
<feature type="compositionally biased region" description="Basic and acidic residues" evidence="1">
    <location>
        <begin position="274"/>
        <end position="289"/>
    </location>
</feature>
<feature type="compositionally biased region" description="Acidic residues" evidence="1">
    <location>
        <begin position="85"/>
        <end position="102"/>
    </location>
</feature>
<feature type="region of interest" description="Disordered" evidence="1">
    <location>
        <begin position="39"/>
        <end position="110"/>
    </location>
</feature>
<comment type="caution">
    <text evidence="3">The sequence shown here is derived from an EMBL/GenBank/DDBJ whole genome shotgun (WGS) entry which is preliminary data.</text>
</comment>
<evidence type="ECO:0000256" key="1">
    <source>
        <dbReference type="SAM" id="MobiDB-lite"/>
    </source>
</evidence>
<accession>A0A830HX03</accession>
<keyword evidence="2" id="KW-1133">Transmembrane helix</keyword>
<keyword evidence="4" id="KW-1185">Reference proteome</keyword>
<reference evidence="3" key="1">
    <citation type="submission" date="2020-10" db="EMBL/GenBank/DDBJ databases">
        <title>Unveiling of a novel bifunctional photoreceptor, Dualchrome1, isolated from a cosmopolitan green alga.</title>
        <authorList>
            <person name="Suzuki S."/>
            <person name="Kawachi M."/>
        </authorList>
    </citation>
    <scope>NUCLEOTIDE SEQUENCE</scope>
    <source>
        <strain evidence="3">NIES 2893</strain>
    </source>
</reference>
<feature type="compositionally biased region" description="Low complexity" evidence="1">
    <location>
        <begin position="52"/>
        <end position="65"/>
    </location>
</feature>
<feature type="transmembrane region" description="Helical" evidence="2">
    <location>
        <begin position="12"/>
        <end position="32"/>
    </location>
</feature>
<dbReference type="Proteomes" id="UP000660262">
    <property type="component" value="Unassembled WGS sequence"/>
</dbReference>
<proteinExistence type="predicted"/>
<feature type="compositionally biased region" description="Polar residues" evidence="1">
    <location>
        <begin position="258"/>
        <end position="272"/>
    </location>
</feature>
<feature type="compositionally biased region" description="Acidic residues" evidence="1">
    <location>
        <begin position="66"/>
        <end position="78"/>
    </location>
</feature>